<evidence type="ECO:0000256" key="6">
    <source>
        <dbReference type="SAM" id="Phobius"/>
    </source>
</evidence>
<feature type="transmembrane region" description="Helical" evidence="6">
    <location>
        <begin position="439"/>
        <end position="461"/>
    </location>
</feature>
<feature type="transmembrane region" description="Helical" evidence="6">
    <location>
        <begin position="569"/>
        <end position="591"/>
    </location>
</feature>
<keyword evidence="3" id="KW-0201">Cytochrome c-type biogenesis</keyword>
<evidence type="ECO:0000256" key="4">
    <source>
        <dbReference type="ARBA" id="ARBA00022989"/>
    </source>
</evidence>
<feature type="transmembrane region" description="Helical" evidence="6">
    <location>
        <begin position="638"/>
        <end position="660"/>
    </location>
</feature>
<dbReference type="InterPro" id="IPR002541">
    <property type="entry name" value="Cyt_c_assembly"/>
</dbReference>
<proteinExistence type="predicted"/>
<dbReference type="Pfam" id="PF05140">
    <property type="entry name" value="ResB"/>
    <property type="match status" value="1"/>
</dbReference>
<evidence type="ECO:0000256" key="1">
    <source>
        <dbReference type="ARBA" id="ARBA00004141"/>
    </source>
</evidence>
<evidence type="ECO:0000256" key="2">
    <source>
        <dbReference type="ARBA" id="ARBA00022692"/>
    </source>
</evidence>
<dbReference type="InterPro" id="IPR045062">
    <property type="entry name" value="Cyt_c_biogenesis_CcsA/CcmC"/>
</dbReference>
<feature type="transmembrane region" description="Helical" evidence="6">
    <location>
        <begin position="38"/>
        <end position="60"/>
    </location>
</feature>
<feature type="transmembrane region" description="Helical" evidence="6">
    <location>
        <begin position="404"/>
        <end position="427"/>
    </location>
</feature>
<protein>
    <submittedName>
        <fullName evidence="9">Cytochrome c biogenesis protein CcsA</fullName>
    </submittedName>
</protein>
<dbReference type="RefSeq" id="WP_301638005.1">
    <property type="nucleotide sequence ID" value="NZ_JADYTN010000011.1"/>
</dbReference>
<dbReference type="PANTHER" id="PTHR30071:SF1">
    <property type="entry name" value="CYTOCHROME B_B6 PROTEIN-RELATED"/>
    <property type="match status" value="1"/>
</dbReference>
<evidence type="ECO:0000313" key="10">
    <source>
        <dbReference type="Proteomes" id="UP001200470"/>
    </source>
</evidence>
<evidence type="ECO:0000313" key="9">
    <source>
        <dbReference type="EMBL" id="MCF2563719.1"/>
    </source>
</evidence>
<feature type="transmembrane region" description="Helical" evidence="6">
    <location>
        <begin position="72"/>
        <end position="90"/>
    </location>
</feature>
<gene>
    <name evidence="9" type="primary">ccsA</name>
    <name evidence="9" type="ORF">I6E12_06290</name>
</gene>
<feature type="transmembrane region" description="Helical" evidence="6">
    <location>
        <begin position="467"/>
        <end position="488"/>
    </location>
</feature>
<sequence>MKHLRIVLTLLMTILIATMAVATFVEQRHGASYAATHVYHTSWFFALWALMALGGMAAIWRMHLWRRLGVMLLHAALLLILAGAAASWLTSSEGTLHLRKGQPADCYTIKDSQLSAALPFQQMTLQGFSVVCYPGTEAPQDFQSQVTYITADRQHHEATISMNHILEVEGYRFYQTSFDPDRQGSVLTVNYDPWGTPISYGGYVLLALSMVWLLIDRRETFGRLLRSPLLRQGATLMLLIVCSMSVHARSVPTITAERANRLAEMPVVYNDRIAPLNTLARDFLLKLYGRTSYKGLTAEQVVYGWMQRPETWSDEPMLLVKDSKLRQQLGIDGKYARLADLFDNTGQYRLQQLIASGGETKAVRELDEKVGIILMLTEGELLRPASGVAINQHRLVAEICYNRIPFVSLLFMTNLTLGILAFCLLLIPAFRFRHCLWQTVCLLGGLSWLVLVAGYALRWYISGRIPLGNGFETMLFLALVLQTVGVMLHRRLSIIVPFALLLSGFTLLVAHLSEMNPQITSLMPVLQSPLLTIHVSLVMMAYALLAFTMMSGIVALIAHHRGHTGHEELLTVLSQLMLYPAVFLLAGGIFLGAVWANVSWGKYWSWDPKEVWALITLLVYAVPLHRTTFLAPHRPVAYHLYMLIAFFSVLMTYFGVNYFLGGMHSYA</sequence>
<dbReference type="Proteomes" id="UP001200470">
    <property type="component" value="Unassembled WGS sequence"/>
</dbReference>
<reference evidence="9 10" key="1">
    <citation type="submission" date="2020-12" db="EMBL/GenBank/DDBJ databases">
        <title>Whole genome sequences of gut porcine anaerobes.</title>
        <authorList>
            <person name="Kubasova T."/>
            <person name="Jahodarova E."/>
            <person name="Rychlik I."/>
        </authorList>
    </citation>
    <scope>NUCLEOTIDE SEQUENCE [LARGE SCALE GENOMIC DNA]</scope>
    <source>
        <strain evidence="9 10">An925</strain>
    </source>
</reference>
<evidence type="ECO:0000256" key="3">
    <source>
        <dbReference type="ARBA" id="ARBA00022748"/>
    </source>
</evidence>
<feature type="domain" description="ResB-like" evidence="8">
    <location>
        <begin position="64"/>
        <end position="184"/>
    </location>
</feature>
<evidence type="ECO:0000256" key="5">
    <source>
        <dbReference type="ARBA" id="ARBA00023136"/>
    </source>
</evidence>
<keyword evidence="4 6" id="KW-1133">Transmembrane helix</keyword>
<dbReference type="InterPro" id="IPR007816">
    <property type="entry name" value="ResB-like_domain"/>
</dbReference>
<name>A0ABS9CHN8_9BACT</name>
<feature type="transmembrane region" description="Helical" evidence="6">
    <location>
        <begin position="198"/>
        <end position="216"/>
    </location>
</feature>
<keyword evidence="2 6" id="KW-0812">Transmembrane</keyword>
<accession>A0ABS9CHN8</accession>
<evidence type="ECO:0000259" key="8">
    <source>
        <dbReference type="Pfam" id="PF05140"/>
    </source>
</evidence>
<dbReference type="PANTHER" id="PTHR30071">
    <property type="entry name" value="HEME EXPORTER PROTEIN C"/>
    <property type="match status" value="1"/>
</dbReference>
<organism evidence="9 10">
    <name type="scientific">Xylanibacter brevis</name>
    <dbReference type="NCBI Taxonomy" id="83231"/>
    <lineage>
        <taxon>Bacteria</taxon>
        <taxon>Pseudomonadati</taxon>
        <taxon>Bacteroidota</taxon>
        <taxon>Bacteroidia</taxon>
        <taxon>Bacteroidales</taxon>
        <taxon>Prevotellaceae</taxon>
        <taxon>Xylanibacter</taxon>
    </lineage>
</organism>
<comment type="subcellular location">
    <subcellularLocation>
        <location evidence="1">Membrane</location>
        <topology evidence="1">Multi-pass membrane protein</topology>
    </subcellularLocation>
</comment>
<feature type="transmembrane region" description="Helical" evidence="6">
    <location>
        <begin position="611"/>
        <end position="631"/>
    </location>
</feature>
<feature type="transmembrane region" description="Helical" evidence="6">
    <location>
        <begin position="533"/>
        <end position="557"/>
    </location>
</feature>
<dbReference type="Pfam" id="PF01578">
    <property type="entry name" value="Cytochrom_C_asm"/>
    <property type="match status" value="1"/>
</dbReference>
<comment type="caution">
    <text evidence="9">The sequence shown here is derived from an EMBL/GenBank/DDBJ whole genome shotgun (WGS) entry which is preliminary data.</text>
</comment>
<feature type="domain" description="Cytochrome c assembly protein" evidence="7">
    <location>
        <begin position="468"/>
        <end position="664"/>
    </location>
</feature>
<dbReference type="EMBL" id="JADYTN010000011">
    <property type="protein sequence ID" value="MCF2563719.1"/>
    <property type="molecule type" value="Genomic_DNA"/>
</dbReference>
<feature type="transmembrane region" description="Helical" evidence="6">
    <location>
        <begin position="495"/>
        <end position="513"/>
    </location>
</feature>
<evidence type="ECO:0000259" key="7">
    <source>
        <dbReference type="Pfam" id="PF01578"/>
    </source>
</evidence>
<keyword evidence="5 6" id="KW-0472">Membrane</keyword>
<keyword evidence="10" id="KW-1185">Reference proteome</keyword>